<evidence type="ECO:0000313" key="1">
    <source>
        <dbReference type="EMBL" id="MDH6056162.1"/>
    </source>
</evidence>
<sequence length="378" mass="39260">MRYVFPLRLLVIGLTGMFGLLLPAAGQNGRYEVRLVPAGADCNTRKGLVRVELRAPADNNAFRLGNASLRFDYDPRKVKKLSVKSEDAFSSAAPASDNNYAPQSLTVQEGATLATASLNLFYTGNNRGAALVGPAWTRVATLEYDIVAPSGCVGFTWHTDTQFPVTGMTEVIITTTNPFAYSQQEVAANGVFGNVDACVLPVTTAKLTGDTTIFAGGKARLKVAFAGQGPWSAKLSDSTALAASPDSLRYVEVSPAATTTYRLVSVGGACGAGTASGQATVTVQEKPAPTVALANFNVQEICAGKTLSVAFTTTGEFGPTNSFSLQLSDSTGTRFTTIASGSTSPLSAVIPANTPSHPGYRLRVTATAPATTSPLSPA</sequence>
<organism evidence="1 2">
    <name type="scientific">Umezakia ovalisporum FSS-43</name>
    <dbReference type="NCBI Taxonomy" id="2740520"/>
    <lineage>
        <taxon>Bacteria</taxon>
        <taxon>Bacillati</taxon>
        <taxon>Cyanobacteriota</taxon>
        <taxon>Cyanophyceae</taxon>
        <taxon>Nostocales</taxon>
        <taxon>Nodulariaceae</taxon>
        <taxon>Umezakia</taxon>
    </lineage>
</organism>
<comment type="caution">
    <text evidence="1">The sequence shown here is derived from an EMBL/GenBank/DDBJ whole genome shotgun (WGS) entry which is preliminary data.</text>
</comment>
<accession>A0ABT6K1D7</accession>
<protein>
    <submittedName>
        <fullName evidence="1">Uncharacterized protein</fullName>
    </submittedName>
</protein>
<keyword evidence="2" id="KW-1185">Reference proteome</keyword>
<dbReference type="EMBL" id="JANQDO010000036">
    <property type="protein sequence ID" value="MDH6056162.1"/>
    <property type="molecule type" value="Genomic_DNA"/>
</dbReference>
<gene>
    <name evidence="1" type="ORF">NWP19_05025</name>
</gene>
<dbReference type="Proteomes" id="UP001159371">
    <property type="component" value="Unassembled WGS sequence"/>
</dbReference>
<name>A0ABT6K1D7_9CYAN</name>
<dbReference type="RefSeq" id="WP_280656575.1">
    <property type="nucleotide sequence ID" value="NZ_JANQDO010000036.1"/>
</dbReference>
<reference evidence="1 2" key="1">
    <citation type="journal article" date="2023" name="J. Phycol.">
        <title>Chrysosporum ovalisporum is synonymous with the true-branching cyanobacterium Umezakia natans (Nostocales/Aphanizomenonaceae).</title>
        <authorList>
            <person name="McGregor G.B."/>
            <person name="Sendall B.C."/>
            <person name="Niiyama Y."/>
            <person name="Tuji A."/>
            <person name="Willis A."/>
        </authorList>
    </citation>
    <scope>NUCLEOTIDE SEQUENCE [LARGE SCALE GENOMIC DNA]</scope>
    <source>
        <strain evidence="1 2">FSS-43</strain>
    </source>
</reference>
<feature type="non-terminal residue" evidence="1">
    <location>
        <position position="378"/>
    </location>
</feature>
<evidence type="ECO:0000313" key="2">
    <source>
        <dbReference type="Proteomes" id="UP001159371"/>
    </source>
</evidence>
<proteinExistence type="predicted"/>